<dbReference type="SUPFAM" id="SSF46938">
    <property type="entry name" value="CRAL/TRIO N-terminal domain"/>
    <property type="match status" value="1"/>
</dbReference>
<dbReference type="PRINTS" id="PR00180">
    <property type="entry name" value="CRETINALDHBP"/>
</dbReference>
<keyword evidence="3" id="KW-1185">Reference proteome</keyword>
<proteinExistence type="predicted"/>
<dbReference type="InterPro" id="IPR036865">
    <property type="entry name" value="CRAL-TRIO_dom_sf"/>
</dbReference>
<feature type="domain" description="CRAL-TRIO" evidence="1">
    <location>
        <begin position="109"/>
        <end position="282"/>
    </location>
</feature>
<protein>
    <submittedName>
        <fullName evidence="2">SEC14 cytosolic factor</fullName>
    </submittedName>
</protein>
<dbReference type="AlphaFoldDB" id="A0A1E5RXC3"/>
<sequence>MQCTLKELNESYPHNAAEGSLPGTYGNLTAEQEKSLAQLRELIEANIAANKDKAADIINKERCDDLTLLRFLRARKFDVNLAYEMFFKCQKWRHENNVDSIIEDFKYEEKSIVAQFYPQYYHKNDKDGRPVYYEELGKVNLTEMLNFTNEERMLKNLIKEYEIFEQYRLPACSRFKSQLVETSCTILDLKGISISSAYNVIGYVKEASNIGQNYYPERMGKFYLINAPFGFSAAFKLFKPFLDPITVSKIFILGSSYKKELLKQIDSANLPVKFGGESEVSEAEGGLLLSDVGPWRNKEYIGPEGEAPASL</sequence>
<dbReference type="Pfam" id="PF03765">
    <property type="entry name" value="CRAL_TRIO_N"/>
    <property type="match status" value="1"/>
</dbReference>
<dbReference type="PANTHER" id="PTHR45657">
    <property type="entry name" value="CRAL-TRIO DOMAIN-CONTAINING PROTEIN YKL091C-RELATED"/>
    <property type="match status" value="1"/>
</dbReference>
<dbReference type="CDD" id="cd00170">
    <property type="entry name" value="SEC14"/>
    <property type="match status" value="1"/>
</dbReference>
<name>A0A1E5RXC3_9ASCO</name>
<evidence type="ECO:0000313" key="3">
    <source>
        <dbReference type="Proteomes" id="UP000095605"/>
    </source>
</evidence>
<dbReference type="Proteomes" id="UP000095605">
    <property type="component" value="Unassembled WGS sequence"/>
</dbReference>
<reference evidence="3" key="1">
    <citation type="journal article" date="2016" name="Genome Announc.">
        <title>Genome sequences of three species of Hanseniaspora isolated from spontaneous wine fermentations.</title>
        <authorList>
            <person name="Sternes P.R."/>
            <person name="Lee D."/>
            <person name="Kutyna D.R."/>
            <person name="Borneman A.R."/>
        </authorList>
    </citation>
    <scope>NUCLEOTIDE SEQUENCE [LARGE SCALE GENOMIC DNA]</scope>
    <source>
        <strain evidence="3">AWRI3578</strain>
    </source>
</reference>
<dbReference type="FunFam" id="3.40.525.10:FF:000011">
    <property type="entry name" value="SEC14 cytosolic factor"/>
    <property type="match status" value="1"/>
</dbReference>
<dbReference type="InterPro" id="IPR001251">
    <property type="entry name" value="CRAL-TRIO_dom"/>
</dbReference>
<gene>
    <name evidence="2" type="ORF">AWRI3578_g372</name>
</gene>
<accession>A0A1E5RXC3</accession>
<evidence type="ECO:0000259" key="1">
    <source>
        <dbReference type="PROSITE" id="PS50191"/>
    </source>
</evidence>
<dbReference type="PANTHER" id="PTHR45657:SF1">
    <property type="entry name" value="CRAL-TRIO DOMAIN-CONTAINING PROTEIN YKL091C-RELATED"/>
    <property type="match status" value="1"/>
</dbReference>
<dbReference type="Pfam" id="PF00650">
    <property type="entry name" value="CRAL_TRIO"/>
    <property type="match status" value="1"/>
</dbReference>
<dbReference type="SMART" id="SM00516">
    <property type="entry name" value="SEC14"/>
    <property type="match status" value="1"/>
</dbReference>
<dbReference type="InterPro" id="IPR036273">
    <property type="entry name" value="CRAL/TRIO_N_dom_sf"/>
</dbReference>
<dbReference type="SMART" id="SM01100">
    <property type="entry name" value="CRAL_TRIO_N"/>
    <property type="match status" value="1"/>
</dbReference>
<dbReference type="PROSITE" id="PS50191">
    <property type="entry name" value="CRAL_TRIO"/>
    <property type="match status" value="1"/>
</dbReference>
<comment type="caution">
    <text evidence="2">The sequence shown here is derived from an EMBL/GenBank/DDBJ whole genome shotgun (WGS) entry which is preliminary data.</text>
</comment>
<organism evidence="2 3">
    <name type="scientific">Hanseniaspora opuntiae</name>
    <dbReference type="NCBI Taxonomy" id="211096"/>
    <lineage>
        <taxon>Eukaryota</taxon>
        <taxon>Fungi</taxon>
        <taxon>Dikarya</taxon>
        <taxon>Ascomycota</taxon>
        <taxon>Saccharomycotina</taxon>
        <taxon>Saccharomycetes</taxon>
        <taxon>Saccharomycodales</taxon>
        <taxon>Saccharomycodaceae</taxon>
        <taxon>Hanseniaspora</taxon>
    </lineage>
</organism>
<dbReference type="SUPFAM" id="SSF52087">
    <property type="entry name" value="CRAL/TRIO domain"/>
    <property type="match status" value="1"/>
</dbReference>
<dbReference type="OrthoDB" id="1434354at2759"/>
<evidence type="ECO:0000313" key="2">
    <source>
        <dbReference type="EMBL" id="OEJ91486.1"/>
    </source>
</evidence>
<dbReference type="EMBL" id="LPNL01000002">
    <property type="protein sequence ID" value="OEJ91486.1"/>
    <property type="molecule type" value="Genomic_DNA"/>
</dbReference>
<dbReference type="InterPro" id="IPR011074">
    <property type="entry name" value="CRAL/TRIO_N_dom"/>
</dbReference>
<dbReference type="Gene3D" id="1.10.8.20">
    <property type="entry name" value="N-terminal domain of phosphatidylinositol transfer protein sec14p"/>
    <property type="match status" value="1"/>
</dbReference>
<dbReference type="InterPro" id="IPR051026">
    <property type="entry name" value="PI/PC_transfer"/>
</dbReference>
<dbReference type="Gene3D" id="3.40.525.10">
    <property type="entry name" value="CRAL-TRIO lipid binding domain"/>
    <property type="match status" value="1"/>
</dbReference>